<dbReference type="InterPro" id="IPR003265">
    <property type="entry name" value="HhH-GPD_domain"/>
</dbReference>
<dbReference type="EC" id="3.2.2.21" evidence="3"/>
<dbReference type="SMART" id="SM00478">
    <property type="entry name" value="ENDO3c"/>
    <property type="match status" value="1"/>
</dbReference>
<feature type="domain" description="HhH-GPD" evidence="6">
    <location>
        <begin position="44"/>
        <end position="196"/>
    </location>
</feature>
<accession>A0A0G0WZX6</accession>
<dbReference type="GO" id="GO:0043916">
    <property type="term" value="F:DNA-7-methylguanine glycosylase activity"/>
    <property type="evidence" value="ECO:0007669"/>
    <property type="project" value="TreeGrafter"/>
</dbReference>
<keyword evidence="5" id="KW-0234">DNA repair</keyword>
<dbReference type="AlphaFoldDB" id="A0A0G0WZX6"/>
<evidence type="ECO:0000256" key="1">
    <source>
        <dbReference type="ARBA" id="ARBA00000086"/>
    </source>
</evidence>
<comment type="similarity">
    <text evidence="2">Belongs to the alkylbase DNA glycosidase AlkA family.</text>
</comment>
<gene>
    <name evidence="7" type="ORF">UU74_C0019G0013</name>
</gene>
<dbReference type="GO" id="GO:0008725">
    <property type="term" value="F:DNA-3-methyladenine glycosylase activity"/>
    <property type="evidence" value="ECO:0007669"/>
    <property type="project" value="TreeGrafter"/>
</dbReference>
<dbReference type="CDD" id="cd00056">
    <property type="entry name" value="ENDO3c"/>
    <property type="match status" value="1"/>
</dbReference>
<dbReference type="GO" id="GO:0032131">
    <property type="term" value="F:alkylated DNA binding"/>
    <property type="evidence" value="ECO:0007669"/>
    <property type="project" value="TreeGrafter"/>
</dbReference>
<evidence type="ECO:0000256" key="5">
    <source>
        <dbReference type="ARBA" id="ARBA00023204"/>
    </source>
</evidence>
<name>A0A0G0WZX6_9BACT</name>
<dbReference type="EMBL" id="LCBU01000019">
    <property type="protein sequence ID" value="KKS17712.1"/>
    <property type="molecule type" value="Genomic_DNA"/>
</dbReference>
<sequence length="197" mass="22751">MWEEAEKFLLKDKYLSPLVKKCGSCTIKKSMKFRYFVDLLESIANQQLSGKAASTIFGRVRDLCDGDINPEIILKLSEEKLRKAGLSFAKIRYIKDLASRTKSGELDLKKLYKLTDEEVIGKLIVVKGIGRWTAEMFLMFSLARPDIFPVDDLGVKKGFEKVTGKMFDKEKSFKFAHKNWAPYRTVASWYLWRSLEN</sequence>
<dbReference type="PATRIC" id="fig|1618556.3.peg.263"/>
<keyword evidence="4" id="KW-0227">DNA damage</keyword>
<dbReference type="GO" id="GO:0006285">
    <property type="term" value="P:base-excision repair, AP site formation"/>
    <property type="evidence" value="ECO:0007669"/>
    <property type="project" value="TreeGrafter"/>
</dbReference>
<dbReference type="PANTHER" id="PTHR43003">
    <property type="entry name" value="DNA-3-METHYLADENINE GLYCOSYLASE"/>
    <property type="match status" value="1"/>
</dbReference>
<dbReference type="Proteomes" id="UP000033969">
    <property type="component" value="Unassembled WGS sequence"/>
</dbReference>
<evidence type="ECO:0000256" key="2">
    <source>
        <dbReference type="ARBA" id="ARBA00010817"/>
    </source>
</evidence>
<evidence type="ECO:0000256" key="4">
    <source>
        <dbReference type="ARBA" id="ARBA00022763"/>
    </source>
</evidence>
<evidence type="ECO:0000259" key="6">
    <source>
        <dbReference type="SMART" id="SM00478"/>
    </source>
</evidence>
<dbReference type="PANTHER" id="PTHR43003:SF5">
    <property type="entry name" value="DNA-3-METHYLADENINE GLYCOSYLASE"/>
    <property type="match status" value="1"/>
</dbReference>
<dbReference type="InterPro" id="IPR051912">
    <property type="entry name" value="Alkylbase_DNA_Glycosylase/TA"/>
</dbReference>
<evidence type="ECO:0000313" key="8">
    <source>
        <dbReference type="Proteomes" id="UP000033969"/>
    </source>
</evidence>
<comment type="catalytic activity">
    <reaction evidence="1">
        <text>Hydrolysis of alkylated DNA, releasing 3-methyladenine, 3-methylguanine, 7-methylguanine and 7-methyladenine.</text>
        <dbReference type="EC" id="3.2.2.21"/>
    </reaction>
</comment>
<dbReference type="InterPro" id="IPR011257">
    <property type="entry name" value="DNA_glycosylase"/>
</dbReference>
<proteinExistence type="inferred from homology"/>
<organism evidence="7 8">
    <name type="scientific">Candidatus Woesebacteria bacterium GW2011_GWA1_41_7</name>
    <dbReference type="NCBI Taxonomy" id="1618556"/>
    <lineage>
        <taxon>Bacteria</taxon>
        <taxon>Candidatus Woeseibacteriota</taxon>
    </lineage>
</organism>
<dbReference type="PROSITE" id="PS00516">
    <property type="entry name" value="ALKYLBASE_DNA_GLYCOS"/>
    <property type="match status" value="1"/>
</dbReference>
<reference evidence="7 8" key="1">
    <citation type="journal article" date="2015" name="Nature">
        <title>rRNA introns, odd ribosomes, and small enigmatic genomes across a large radiation of phyla.</title>
        <authorList>
            <person name="Brown C.T."/>
            <person name="Hug L.A."/>
            <person name="Thomas B.C."/>
            <person name="Sharon I."/>
            <person name="Castelle C.J."/>
            <person name="Singh A."/>
            <person name="Wilkins M.J."/>
            <person name="Williams K.H."/>
            <person name="Banfield J.F."/>
        </authorList>
    </citation>
    <scope>NUCLEOTIDE SEQUENCE [LARGE SCALE GENOMIC DNA]</scope>
</reference>
<dbReference type="InterPro" id="IPR000035">
    <property type="entry name" value="Alkylbase_DNA_glycsylse_CS"/>
</dbReference>
<evidence type="ECO:0000313" key="7">
    <source>
        <dbReference type="EMBL" id="KKS17712.1"/>
    </source>
</evidence>
<protein>
    <recommendedName>
        <fullName evidence="3">DNA-3-methyladenine glycosylase II</fullName>
        <ecNumber evidence="3">3.2.2.21</ecNumber>
    </recommendedName>
</protein>
<dbReference type="GO" id="GO:0005737">
    <property type="term" value="C:cytoplasm"/>
    <property type="evidence" value="ECO:0007669"/>
    <property type="project" value="TreeGrafter"/>
</dbReference>
<dbReference type="Gene3D" id="1.10.1670.40">
    <property type="match status" value="1"/>
</dbReference>
<dbReference type="SUPFAM" id="SSF48150">
    <property type="entry name" value="DNA-glycosylase"/>
    <property type="match status" value="1"/>
</dbReference>
<dbReference type="FunFam" id="1.10.340.30:FF:000004">
    <property type="entry name" value="DNA-3-methyladenine glycosylase II"/>
    <property type="match status" value="1"/>
</dbReference>
<evidence type="ECO:0000256" key="3">
    <source>
        <dbReference type="ARBA" id="ARBA00012000"/>
    </source>
</evidence>
<dbReference type="Pfam" id="PF00730">
    <property type="entry name" value="HhH-GPD"/>
    <property type="match status" value="1"/>
</dbReference>
<dbReference type="Gene3D" id="1.10.340.30">
    <property type="entry name" value="Hypothetical protein, domain 2"/>
    <property type="match status" value="1"/>
</dbReference>
<dbReference type="GO" id="GO:0032993">
    <property type="term" value="C:protein-DNA complex"/>
    <property type="evidence" value="ECO:0007669"/>
    <property type="project" value="TreeGrafter"/>
</dbReference>
<dbReference type="GO" id="GO:0006307">
    <property type="term" value="P:DNA alkylation repair"/>
    <property type="evidence" value="ECO:0007669"/>
    <property type="project" value="TreeGrafter"/>
</dbReference>
<comment type="caution">
    <text evidence="7">The sequence shown here is derived from an EMBL/GenBank/DDBJ whole genome shotgun (WGS) entry which is preliminary data.</text>
</comment>